<comment type="caution">
    <text evidence="2">The sequence shown here is derived from an EMBL/GenBank/DDBJ whole genome shotgun (WGS) entry which is preliminary data.</text>
</comment>
<dbReference type="AlphaFoldDB" id="A0A9N9L0C7"/>
<keyword evidence="3" id="KW-1185">Reference proteome</keyword>
<dbReference type="Proteomes" id="UP000696280">
    <property type="component" value="Unassembled WGS sequence"/>
</dbReference>
<feature type="compositionally biased region" description="Acidic residues" evidence="1">
    <location>
        <begin position="55"/>
        <end position="65"/>
    </location>
</feature>
<protein>
    <submittedName>
        <fullName evidence="2">Uncharacterized protein</fullName>
    </submittedName>
</protein>
<reference evidence="2" key="1">
    <citation type="submission" date="2021-07" db="EMBL/GenBank/DDBJ databases">
        <authorList>
            <person name="Durling M."/>
        </authorList>
    </citation>
    <scope>NUCLEOTIDE SEQUENCE</scope>
</reference>
<dbReference type="EMBL" id="CAJVRL010000079">
    <property type="protein sequence ID" value="CAG8957416.1"/>
    <property type="molecule type" value="Genomic_DNA"/>
</dbReference>
<evidence type="ECO:0000313" key="3">
    <source>
        <dbReference type="Proteomes" id="UP000696280"/>
    </source>
</evidence>
<organism evidence="2 3">
    <name type="scientific">Hymenoscyphus fraxineus</name>
    <dbReference type="NCBI Taxonomy" id="746836"/>
    <lineage>
        <taxon>Eukaryota</taxon>
        <taxon>Fungi</taxon>
        <taxon>Dikarya</taxon>
        <taxon>Ascomycota</taxon>
        <taxon>Pezizomycotina</taxon>
        <taxon>Leotiomycetes</taxon>
        <taxon>Helotiales</taxon>
        <taxon>Helotiaceae</taxon>
        <taxon>Hymenoscyphus</taxon>
    </lineage>
</organism>
<gene>
    <name evidence="2" type="ORF">HYFRA_00011397</name>
</gene>
<proteinExistence type="predicted"/>
<evidence type="ECO:0000256" key="1">
    <source>
        <dbReference type="SAM" id="MobiDB-lite"/>
    </source>
</evidence>
<feature type="region of interest" description="Disordered" evidence="1">
    <location>
        <begin position="1"/>
        <end position="26"/>
    </location>
</feature>
<sequence length="333" mass="38407">MPRSRRRGDALRPQASRVEKHRRSRNARPAWFARLKRIITTREIRVEDYNEDISELEESTDDESDHGDGSDGSLYSQLKEERVERKFELEQLDDQKMEMLNCHKEKEAEVHAAYQRFKKARRKAKKNGSTISIDSILGQEFELFSSDYVEEFGLQGGRTARKRVSFYSREFIKSGTENVEAEGKKMVIGDVYLDSEVNTELESFPLPSRARRKNLNVDCTCGDGSLRFKFFGNGYLMLSIPRSLILRGRGDADILKSDAPEFVQFVGTLIDPKKEKKKRIEAAVRIESMGSFSPKENWFNMNHPMGAYGRHAFDDREIGICEVVVSYDNVTQY</sequence>
<dbReference type="OrthoDB" id="3565165at2759"/>
<feature type="region of interest" description="Disordered" evidence="1">
    <location>
        <begin position="55"/>
        <end position="76"/>
    </location>
</feature>
<name>A0A9N9L0C7_9HELO</name>
<evidence type="ECO:0000313" key="2">
    <source>
        <dbReference type="EMBL" id="CAG8957416.1"/>
    </source>
</evidence>
<accession>A0A9N9L0C7</accession>